<protein>
    <recommendedName>
        <fullName evidence="12">CFEM domain-containing protein</fullName>
    </recommendedName>
</protein>
<feature type="signal peptide" evidence="11">
    <location>
        <begin position="1"/>
        <end position="18"/>
    </location>
</feature>
<evidence type="ECO:0000256" key="3">
    <source>
        <dbReference type="ARBA" id="ARBA00010031"/>
    </source>
</evidence>
<keyword evidence="4" id="KW-0964">Secreted</keyword>
<feature type="compositionally biased region" description="Low complexity" evidence="9">
    <location>
        <begin position="125"/>
        <end position="136"/>
    </location>
</feature>
<feature type="compositionally biased region" description="Basic and acidic residues" evidence="9">
    <location>
        <begin position="239"/>
        <end position="257"/>
    </location>
</feature>
<proteinExistence type="inferred from homology"/>
<keyword evidence="7" id="KW-1015">Disulfide bond</keyword>
<dbReference type="GO" id="GO:0005576">
    <property type="term" value="C:extracellular region"/>
    <property type="evidence" value="ECO:0007669"/>
    <property type="project" value="UniProtKB-SubCell"/>
</dbReference>
<keyword evidence="5" id="KW-0325">Glycoprotein</keyword>
<feature type="chain" id="PRO_5026159181" description="CFEM domain-containing protein" evidence="11">
    <location>
        <begin position="19"/>
        <end position="283"/>
    </location>
</feature>
<comment type="similarity">
    <text evidence="3">Belongs to the RBT5 family.</text>
</comment>
<dbReference type="Pfam" id="PF05730">
    <property type="entry name" value="CFEM"/>
    <property type="match status" value="1"/>
</dbReference>
<evidence type="ECO:0000256" key="2">
    <source>
        <dbReference type="ARBA" id="ARBA00004613"/>
    </source>
</evidence>
<evidence type="ECO:0000259" key="12">
    <source>
        <dbReference type="Pfam" id="PF05730"/>
    </source>
</evidence>
<dbReference type="GO" id="GO:0098552">
    <property type="term" value="C:side of membrane"/>
    <property type="evidence" value="ECO:0007669"/>
    <property type="project" value="UniProtKB-KW"/>
</dbReference>
<keyword evidence="6 11" id="KW-0732">Signal</keyword>
<evidence type="ECO:0000256" key="6">
    <source>
        <dbReference type="ARBA" id="ARBA00022729"/>
    </source>
</evidence>
<keyword evidence="10" id="KW-0812">Transmembrane</keyword>
<feature type="region of interest" description="Disordered" evidence="9">
    <location>
        <begin position="110"/>
        <end position="199"/>
    </location>
</feature>
<feature type="region of interest" description="Disordered" evidence="9">
    <location>
        <begin position="232"/>
        <end position="257"/>
    </location>
</feature>
<sequence length="283" mass="29988">MHHKILFLIAVLVQFGIAQRQGITLPPCAQKCIAEKFDNSRKQGCKEGDKVCECPTAHVDNAISKDRGRACSVGRLMFVLTNRSCADDTANLDTGGHSFVDESANGVHLAFSQSSPKPTAPADPLPSDSESPSTTSPNPPTLPSHIFTAAASGSTPAATTSSPRSLTTETYNPNPQNNIPTSSKFPQPSPSPTSTPETPSLRAKLGIAISVPCAFALIVGIAGACMYRTRKKKATAAEPKSKSIPEASETERKKTNEEVVSEIDGRMVNVSELGTPANRYELP</sequence>
<feature type="transmembrane region" description="Helical" evidence="10">
    <location>
        <begin position="205"/>
        <end position="227"/>
    </location>
</feature>
<evidence type="ECO:0000256" key="10">
    <source>
        <dbReference type="SAM" id="Phobius"/>
    </source>
</evidence>
<feature type="compositionally biased region" description="Polar residues" evidence="9">
    <location>
        <begin position="169"/>
        <end position="179"/>
    </location>
</feature>
<evidence type="ECO:0000256" key="5">
    <source>
        <dbReference type="ARBA" id="ARBA00022622"/>
    </source>
</evidence>
<keyword evidence="8" id="KW-0449">Lipoprotein</keyword>
<accession>A0A6G1ICQ3</accession>
<dbReference type="EMBL" id="MU005642">
    <property type="protein sequence ID" value="KAF2675992.1"/>
    <property type="molecule type" value="Genomic_DNA"/>
</dbReference>
<keyword evidence="10" id="KW-1133">Transmembrane helix</keyword>
<name>A0A6G1ICQ3_9PLEO</name>
<feature type="compositionally biased region" description="Low complexity" evidence="9">
    <location>
        <begin position="148"/>
        <end position="168"/>
    </location>
</feature>
<evidence type="ECO:0000256" key="1">
    <source>
        <dbReference type="ARBA" id="ARBA00004589"/>
    </source>
</evidence>
<evidence type="ECO:0000313" key="13">
    <source>
        <dbReference type="EMBL" id="KAF2675992.1"/>
    </source>
</evidence>
<organism evidence="13 14">
    <name type="scientific">Lentithecium fluviatile CBS 122367</name>
    <dbReference type="NCBI Taxonomy" id="1168545"/>
    <lineage>
        <taxon>Eukaryota</taxon>
        <taxon>Fungi</taxon>
        <taxon>Dikarya</taxon>
        <taxon>Ascomycota</taxon>
        <taxon>Pezizomycotina</taxon>
        <taxon>Dothideomycetes</taxon>
        <taxon>Pleosporomycetidae</taxon>
        <taxon>Pleosporales</taxon>
        <taxon>Massarineae</taxon>
        <taxon>Lentitheciaceae</taxon>
        <taxon>Lentithecium</taxon>
    </lineage>
</organism>
<dbReference type="Proteomes" id="UP000799291">
    <property type="component" value="Unassembled WGS sequence"/>
</dbReference>
<keyword evidence="10" id="KW-0472">Membrane</keyword>
<keyword evidence="5" id="KW-0336">GPI-anchor</keyword>
<evidence type="ECO:0000256" key="9">
    <source>
        <dbReference type="SAM" id="MobiDB-lite"/>
    </source>
</evidence>
<evidence type="ECO:0000256" key="11">
    <source>
        <dbReference type="SAM" id="SignalP"/>
    </source>
</evidence>
<evidence type="ECO:0000313" key="14">
    <source>
        <dbReference type="Proteomes" id="UP000799291"/>
    </source>
</evidence>
<dbReference type="InterPro" id="IPR008427">
    <property type="entry name" value="Extracellular_membr_CFEM_dom"/>
</dbReference>
<reference evidence="13" key="1">
    <citation type="journal article" date="2020" name="Stud. Mycol.">
        <title>101 Dothideomycetes genomes: a test case for predicting lifestyles and emergence of pathogens.</title>
        <authorList>
            <person name="Haridas S."/>
            <person name="Albert R."/>
            <person name="Binder M."/>
            <person name="Bloem J."/>
            <person name="Labutti K."/>
            <person name="Salamov A."/>
            <person name="Andreopoulos B."/>
            <person name="Baker S."/>
            <person name="Barry K."/>
            <person name="Bills G."/>
            <person name="Bluhm B."/>
            <person name="Cannon C."/>
            <person name="Castanera R."/>
            <person name="Culley D."/>
            <person name="Daum C."/>
            <person name="Ezra D."/>
            <person name="Gonzalez J."/>
            <person name="Henrissat B."/>
            <person name="Kuo A."/>
            <person name="Liang C."/>
            <person name="Lipzen A."/>
            <person name="Lutzoni F."/>
            <person name="Magnuson J."/>
            <person name="Mondo S."/>
            <person name="Nolan M."/>
            <person name="Ohm R."/>
            <person name="Pangilinan J."/>
            <person name="Park H.-J."/>
            <person name="Ramirez L."/>
            <person name="Alfaro M."/>
            <person name="Sun H."/>
            <person name="Tritt A."/>
            <person name="Yoshinaga Y."/>
            <person name="Zwiers L.-H."/>
            <person name="Turgeon B."/>
            <person name="Goodwin S."/>
            <person name="Spatafora J."/>
            <person name="Crous P."/>
            <person name="Grigoriev I."/>
        </authorList>
    </citation>
    <scope>NUCLEOTIDE SEQUENCE</scope>
    <source>
        <strain evidence="13">CBS 122367</strain>
    </source>
</reference>
<gene>
    <name evidence="13" type="ORF">K458DRAFT_492752</name>
</gene>
<feature type="domain" description="CFEM" evidence="12">
    <location>
        <begin position="24"/>
        <end position="72"/>
    </location>
</feature>
<dbReference type="AlphaFoldDB" id="A0A6G1ICQ3"/>
<evidence type="ECO:0000256" key="7">
    <source>
        <dbReference type="ARBA" id="ARBA00023157"/>
    </source>
</evidence>
<comment type="subcellular location">
    <subcellularLocation>
        <location evidence="1">Membrane</location>
        <topology evidence="1">Lipid-anchor</topology>
        <topology evidence="1">GPI-anchor</topology>
    </subcellularLocation>
    <subcellularLocation>
        <location evidence="2">Secreted</location>
    </subcellularLocation>
</comment>
<evidence type="ECO:0000256" key="8">
    <source>
        <dbReference type="ARBA" id="ARBA00023288"/>
    </source>
</evidence>
<evidence type="ECO:0000256" key="4">
    <source>
        <dbReference type="ARBA" id="ARBA00022525"/>
    </source>
</evidence>
<keyword evidence="14" id="KW-1185">Reference proteome</keyword>